<organism evidence="1">
    <name type="scientific">marine sediment metagenome</name>
    <dbReference type="NCBI Taxonomy" id="412755"/>
    <lineage>
        <taxon>unclassified sequences</taxon>
        <taxon>metagenomes</taxon>
        <taxon>ecological metagenomes</taxon>
    </lineage>
</organism>
<gene>
    <name evidence="1" type="ORF">LCGC14_2410700</name>
</gene>
<evidence type="ECO:0000313" key="1">
    <source>
        <dbReference type="EMBL" id="KKL24902.1"/>
    </source>
</evidence>
<sequence length="58" mass="6921">MTQRDIDLETRIRVAYDALHEPGISMSEQYQLRVMLVTLQRRRRVGWLRHREAEVGLA</sequence>
<dbReference type="AlphaFoldDB" id="A0A0F9CER7"/>
<comment type="caution">
    <text evidence="1">The sequence shown here is derived from an EMBL/GenBank/DDBJ whole genome shotgun (WGS) entry which is preliminary data.</text>
</comment>
<dbReference type="EMBL" id="LAZR01036414">
    <property type="protein sequence ID" value="KKL24902.1"/>
    <property type="molecule type" value="Genomic_DNA"/>
</dbReference>
<reference evidence="1" key="1">
    <citation type="journal article" date="2015" name="Nature">
        <title>Complex archaea that bridge the gap between prokaryotes and eukaryotes.</title>
        <authorList>
            <person name="Spang A."/>
            <person name="Saw J.H."/>
            <person name="Jorgensen S.L."/>
            <person name="Zaremba-Niedzwiedzka K."/>
            <person name="Martijn J."/>
            <person name="Lind A.E."/>
            <person name="van Eijk R."/>
            <person name="Schleper C."/>
            <person name="Guy L."/>
            <person name="Ettema T.J."/>
        </authorList>
    </citation>
    <scope>NUCLEOTIDE SEQUENCE</scope>
</reference>
<name>A0A0F9CER7_9ZZZZ</name>
<accession>A0A0F9CER7</accession>
<proteinExistence type="predicted"/>
<protein>
    <submittedName>
        <fullName evidence="1">Uncharacterized protein</fullName>
    </submittedName>
</protein>